<gene>
    <name evidence="2" type="ORF">PLEPLA_LOCUS14500</name>
</gene>
<dbReference type="Proteomes" id="UP001153269">
    <property type="component" value="Unassembled WGS sequence"/>
</dbReference>
<dbReference type="AlphaFoldDB" id="A0A9N7U7I0"/>
<dbReference type="PANTHER" id="PTHR12153">
    <property type="entry name" value="SELENOPROTEIN O"/>
    <property type="match status" value="1"/>
</dbReference>
<evidence type="ECO:0008006" key="4">
    <source>
        <dbReference type="Google" id="ProtNLM"/>
    </source>
</evidence>
<evidence type="ECO:0000256" key="1">
    <source>
        <dbReference type="SAM" id="MobiDB-lite"/>
    </source>
</evidence>
<evidence type="ECO:0000313" key="3">
    <source>
        <dbReference type="Proteomes" id="UP001153269"/>
    </source>
</evidence>
<sequence>MLEHEAGPDMRLVRQISAGMRIQAGAEHIGCSSSKVGESQESQVICVQCQDELVRVCPGSPRSPRSTVATRLSSGSAGADFTNTFRLLSRVPWPEEGDCEREAVGPVVDLILQQCSSIEELKVANKPTMEDRELAMILSMAHTNPAMFSMAAGGPGVAQQLERIGRLKELLETDQDELKEKQSDDWTHWVRRYRRRLSRECDDTSNLSPIKKQRLSVMNSNNPRVVLRNYIAQNAIQAAEKGDFSEVNRVLKALEDPYSDTSGLEPLDGSTARGEKEQREMDLTVGYDRKPPTWAQRICIT</sequence>
<proteinExistence type="predicted"/>
<keyword evidence="3" id="KW-1185">Reference proteome</keyword>
<reference evidence="2" key="1">
    <citation type="submission" date="2020-03" db="EMBL/GenBank/DDBJ databases">
        <authorList>
            <person name="Weist P."/>
        </authorList>
    </citation>
    <scope>NUCLEOTIDE SEQUENCE</scope>
</reference>
<accession>A0A9N7U7I0</accession>
<dbReference type="PANTHER" id="PTHR12153:SF15">
    <property type="entry name" value="PROTEIN ADENYLYLTRANSFERASE SELO, MITOCHONDRIAL"/>
    <property type="match status" value="1"/>
</dbReference>
<name>A0A9N7U7I0_PLEPL</name>
<dbReference type="EMBL" id="CADEAL010000894">
    <property type="protein sequence ID" value="CAB1426564.1"/>
    <property type="molecule type" value="Genomic_DNA"/>
</dbReference>
<feature type="region of interest" description="Disordered" evidence="1">
    <location>
        <begin position="258"/>
        <end position="280"/>
    </location>
</feature>
<comment type="caution">
    <text evidence="2">The sequence shown here is derived from an EMBL/GenBank/DDBJ whole genome shotgun (WGS) entry which is preliminary data.</text>
</comment>
<protein>
    <recommendedName>
        <fullName evidence="4">Selenoprotein O</fullName>
    </recommendedName>
</protein>
<organism evidence="2 3">
    <name type="scientific">Pleuronectes platessa</name>
    <name type="common">European plaice</name>
    <dbReference type="NCBI Taxonomy" id="8262"/>
    <lineage>
        <taxon>Eukaryota</taxon>
        <taxon>Metazoa</taxon>
        <taxon>Chordata</taxon>
        <taxon>Craniata</taxon>
        <taxon>Vertebrata</taxon>
        <taxon>Euteleostomi</taxon>
        <taxon>Actinopterygii</taxon>
        <taxon>Neopterygii</taxon>
        <taxon>Teleostei</taxon>
        <taxon>Neoteleostei</taxon>
        <taxon>Acanthomorphata</taxon>
        <taxon>Carangaria</taxon>
        <taxon>Pleuronectiformes</taxon>
        <taxon>Pleuronectoidei</taxon>
        <taxon>Pleuronectidae</taxon>
        <taxon>Pleuronectes</taxon>
    </lineage>
</organism>
<evidence type="ECO:0000313" key="2">
    <source>
        <dbReference type="EMBL" id="CAB1426564.1"/>
    </source>
</evidence>